<evidence type="ECO:0000313" key="2">
    <source>
        <dbReference type="EMBL" id="AEP08536.1"/>
    </source>
</evidence>
<dbReference type="KEGG" id="mai:MICA_190"/>
<keyword evidence="1" id="KW-1133">Transmembrane helix</keyword>
<accession>G2KP28</accession>
<dbReference type="SMART" id="SM00671">
    <property type="entry name" value="SEL1"/>
    <property type="match status" value="1"/>
</dbReference>
<proteinExistence type="predicted"/>
<dbReference type="AlphaFoldDB" id="G2KP28"/>
<dbReference type="InterPro" id="IPR006597">
    <property type="entry name" value="Sel1-like"/>
</dbReference>
<organism evidence="2 3">
    <name type="scientific">Micavibrio aeruginosavorus (strain ARL-13)</name>
    <dbReference type="NCBI Taxonomy" id="856793"/>
    <lineage>
        <taxon>Bacteria</taxon>
        <taxon>Pseudomonadati</taxon>
        <taxon>Bdellovibrionota</taxon>
        <taxon>Bdellovibrionia</taxon>
        <taxon>Bdellovibrionales</taxon>
        <taxon>Pseudobdellovibrionaceae</taxon>
        <taxon>Micavibrio</taxon>
    </lineage>
</organism>
<keyword evidence="1" id="KW-0472">Membrane</keyword>
<dbReference type="STRING" id="856793.MICA_190"/>
<feature type="transmembrane region" description="Helical" evidence="1">
    <location>
        <begin position="56"/>
        <end position="78"/>
    </location>
</feature>
<evidence type="ECO:0000313" key="3">
    <source>
        <dbReference type="Proteomes" id="UP000009286"/>
    </source>
</evidence>
<sequence>MLFGWVYVRAGWYAAARFGGCGARTRGYYKASALFACAALKSAAPCLKGVCMIREVILTIVGLGLLYLGYTVVVMHFWSDSHLAVLSQELERTERAMAARSPDQKLFDVKDCDRAIDQAKVQNADPSGYDEAVRICRHVGAWGDTGVQYILGTWYKQGKHVLQNDEESQKWYLAAAMQGHVPAQLEMVLAYLRQSETAEQQGDSHQAMDYGMEAYGWFCVAQKQAETSNFTGFDAWTATRTDDGPQLMQTIANGFVEHIKRQPFFPIRKTYEKMCREYVNLYYKPPAAH</sequence>
<keyword evidence="1" id="KW-0812">Transmembrane</keyword>
<dbReference type="eggNOG" id="COG0790">
    <property type="taxonomic scope" value="Bacteria"/>
</dbReference>
<name>G2KP28_MICAA</name>
<dbReference type="InterPro" id="IPR011990">
    <property type="entry name" value="TPR-like_helical_dom_sf"/>
</dbReference>
<protein>
    <submittedName>
        <fullName evidence="2">Sel1 repeat family protein</fullName>
    </submittedName>
</protein>
<dbReference type="HOGENOM" id="CLU_962468_0_0_5"/>
<dbReference type="SUPFAM" id="SSF81901">
    <property type="entry name" value="HCP-like"/>
    <property type="match status" value="1"/>
</dbReference>
<dbReference type="Proteomes" id="UP000009286">
    <property type="component" value="Chromosome"/>
</dbReference>
<reference evidence="2 3" key="1">
    <citation type="journal article" date="2011" name="BMC Genomics">
        <title>Genomic insights into an obligate epibiotic bacterial predator: Micavibrio aeruginosavorus ARL-13.</title>
        <authorList>
            <person name="Wang Z."/>
            <person name="Kadouri D."/>
            <person name="Wu M."/>
        </authorList>
    </citation>
    <scope>NUCLEOTIDE SEQUENCE [LARGE SCALE GENOMIC DNA]</scope>
    <source>
        <strain evidence="2 3">ARL-13</strain>
    </source>
</reference>
<dbReference type="EMBL" id="CP002382">
    <property type="protein sequence ID" value="AEP08536.1"/>
    <property type="molecule type" value="Genomic_DNA"/>
</dbReference>
<dbReference type="Gene3D" id="1.25.40.10">
    <property type="entry name" value="Tetratricopeptide repeat domain"/>
    <property type="match status" value="1"/>
</dbReference>
<gene>
    <name evidence="2" type="ordered locus">MICA_190</name>
</gene>
<keyword evidence="3" id="KW-1185">Reference proteome</keyword>
<evidence type="ECO:0000256" key="1">
    <source>
        <dbReference type="SAM" id="Phobius"/>
    </source>
</evidence>